<protein>
    <recommendedName>
        <fullName evidence="5">Lipoprotein</fullName>
    </recommendedName>
</protein>
<feature type="region of interest" description="Disordered" evidence="1">
    <location>
        <begin position="106"/>
        <end position="130"/>
    </location>
</feature>
<organism evidence="3 4">
    <name type="scientific">Anaeromyxobacter dehalogenans (strain 2CP-C)</name>
    <dbReference type="NCBI Taxonomy" id="290397"/>
    <lineage>
        <taxon>Bacteria</taxon>
        <taxon>Pseudomonadati</taxon>
        <taxon>Myxococcota</taxon>
        <taxon>Myxococcia</taxon>
        <taxon>Myxococcales</taxon>
        <taxon>Cystobacterineae</taxon>
        <taxon>Anaeromyxobacteraceae</taxon>
        <taxon>Anaeromyxobacter</taxon>
    </lineage>
</organism>
<feature type="compositionally biased region" description="Basic and acidic residues" evidence="1">
    <location>
        <begin position="106"/>
        <end position="115"/>
    </location>
</feature>
<gene>
    <name evidence="3" type="ordered locus">Adeh_2149</name>
</gene>
<dbReference type="AlphaFoldDB" id="Q2IJT8"/>
<evidence type="ECO:0008006" key="5">
    <source>
        <dbReference type="Google" id="ProtNLM"/>
    </source>
</evidence>
<dbReference type="OrthoDB" id="9918788at2"/>
<dbReference type="KEGG" id="ade:Adeh_2149"/>
<sequence length="130" mass="13685">MATVRARLLAAGRAARGATLLLASALACAGPPAATAPLPERRTALARPEQDPALRSLPLDERLLTGAERVVVRLSPGPRGGVRLVEVVSPDLTPAERADLARAIEAGEVKPETGPERQGTSWTSTVLRRR</sequence>
<accession>Q2IJT8</accession>
<dbReference type="PROSITE" id="PS51257">
    <property type="entry name" value="PROKAR_LIPOPROTEIN"/>
    <property type="match status" value="1"/>
</dbReference>
<feature type="chain" id="PRO_5004210156" description="Lipoprotein" evidence="2">
    <location>
        <begin position="30"/>
        <end position="130"/>
    </location>
</feature>
<dbReference type="HOGENOM" id="CLU_1933628_0_0_7"/>
<proteinExistence type="predicted"/>
<reference evidence="3" key="1">
    <citation type="submission" date="2006-01" db="EMBL/GenBank/DDBJ databases">
        <title>Complete sequence of Anaeromyxobacter dehalogenans 2CP-C.</title>
        <authorList>
            <consortium name="US DOE Joint Genome Institute"/>
            <person name="Copeland A."/>
            <person name="Lucas S."/>
            <person name="Lapidus A."/>
            <person name="Barry K."/>
            <person name="Detter J.C."/>
            <person name="Glavina T."/>
            <person name="Hammon N."/>
            <person name="Israni S."/>
            <person name="Pitluck S."/>
            <person name="Brettin T."/>
            <person name="Bruce D."/>
            <person name="Han C."/>
            <person name="Tapia R."/>
            <person name="Gilna P."/>
            <person name="Kiss H."/>
            <person name="Schmutz J."/>
            <person name="Larimer F."/>
            <person name="Land M."/>
            <person name="Kyrpides N."/>
            <person name="Anderson I."/>
            <person name="Sanford R.A."/>
            <person name="Ritalahti K.M."/>
            <person name="Thomas H.S."/>
            <person name="Kirby J.R."/>
            <person name="Zhulin I.B."/>
            <person name="Loeffler F.E."/>
            <person name="Richardson P."/>
        </authorList>
    </citation>
    <scope>NUCLEOTIDE SEQUENCE</scope>
    <source>
        <strain evidence="3">2CP-C</strain>
    </source>
</reference>
<keyword evidence="2" id="KW-0732">Signal</keyword>
<dbReference type="Proteomes" id="UP000001935">
    <property type="component" value="Chromosome"/>
</dbReference>
<name>Q2IJT8_ANADE</name>
<evidence type="ECO:0000256" key="1">
    <source>
        <dbReference type="SAM" id="MobiDB-lite"/>
    </source>
</evidence>
<evidence type="ECO:0000313" key="3">
    <source>
        <dbReference type="EMBL" id="ABC81919.1"/>
    </source>
</evidence>
<feature type="compositionally biased region" description="Polar residues" evidence="1">
    <location>
        <begin position="118"/>
        <end position="130"/>
    </location>
</feature>
<dbReference type="RefSeq" id="WP_011421201.1">
    <property type="nucleotide sequence ID" value="NC_007760.1"/>
</dbReference>
<evidence type="ECO:0000256" key="2">
    <source>
        <dbReference type="SAM" id="SignalP"/>
    </source>
</evidence>
<feature type="signal peptide" evidence="2">
    <location>
        <begin position="1"/>
        <end position="29"/>
    </location>
</feature>
<evidence type="ECO:0000313" key="4">
    <source>
        <dbReference type="Proteomes" id="UP000001935"/>
    </source>
</evidence>
<dbReference type="EMBL" id="CP000251">
    <property type="protein sequence ID" value="ABC81919.1"/>
    <property type="molecule type" value="Genomic_DNA"/>
</dbReference>